<name>A0A135P830_9HYPH</name>
<comment type="caution">
    <text evidence="1">The sequence shown here is derived from an EMBL/GenBank/DDBJ whole genome shotgun (WGS) entry which is preliminary data.</text>
</comment>
<dbReference type="EMBL" id="LNUW01000004">
    <property type="protein sequence ID" value="KXG87580.1"/>
    <property type="molecule type" value="Genomic_DNA"/>
</dbReference>
<evidence type="ECO:0000313" key="2">
    <source>
        <dbReference type="Proteomes" id="UP000070498"/>
    </source>
</evidence>
<dbReference type="STRING" id="2052828.ATO67_18190"/>
<gene>
    <name evidence="1" type="ORF">ATO67_18190</name>
</gene>
<keyword evidence="2" id="KW-1185">Reference proteome</keyword>
<protein>
    <submittedName>
        <fullName evidence="1">Uncharacterized protein</fullName>
    </submittedName>
</protein>
<reference evidence="1 2" key="1">
    <citation type="submission" date="2015-11" db="EMBL/GenBank/DDBJ databases">
        <title>Draft genome sequence of Agrobacterium sp. R89-1.</title>
        <authorList>
            <person name="Zahradnik J."/>
            <person name="Kyslikova E."/>
            <person name="Palyzova A."/>
            <person name="Kyslik P."/>
        </authorList>
    </citation>
    <scope>NUCLEOTIDE SEQUENCE [LARGE SCALE GENOMIC DNA]</scope>
    <source>
        <strain evidence="1 2">R89-1</strain>
    </source>
</reference>
<dbReference type="Proteomes" id="UP000070498">
    <property type="component" value="Unassembled WGS sequence"/>
</dbReference>
<proteinExistence type="predicted"/>
<organism evidence="1 2">
    <name type="scientific">Agrobacterium bohemicum</name>
    <dbReference type="NCBI Taxonomy" id="2052828"/>
    <lineage>
        <taxon>Bacteria</taxon>
        <taxon>Pseudomonadati</taxon>
        <taxon>Pseudomonadota</taxon>
        <taxon>Alphaproteobacteria</taxon>
        <taxon>Hyphomicrobiales</taxon>
        <taxon>Rhizobiaceae</taxon>
        <taxon>Rhizobium/Agrobacterium group</taxon>
        <taxon>Agrobacterium</taxon>
    </lineage>
</organism>
<dbReference type="AlphaFoldDB" id="A0A135P830"/>
<sequence length="246" mass="27934">MMNIGEEFTWTNCGADISKYANTRTITDYLKHVIGPAILSIENKIEEYEALGDAYAIFGVSDLQNVKRETLLAFSLGMQSLWERQFRNYLRQSASELKPNDKKFAERSKGPKWDDLEKLFEELRGVELKRFKSYYALNTLNRLGNAARHGDGYALQHLRKNNPELFPLANKFSNEAPLEIMQIHLKDFASAICSFWNEMELVRLRSLTARDTRISKAIEDLVTDINASFPLAAIGGNNGSSEAVNT</sequence>
<evidence type="ECO:0000313" key="1">
    <source>
        <dbReference type="EMBL" id="KXG87580.1"/>
    </source>
</evidence>
<accession>A0A135P830</accession>